<dbReference type="EMBL" id="JBHRZS010000006">
    <property type="protein sequence ID" value="MFC3879643.1"/>
    <property type="molecule type" value="Genomic_DNA"/>
</dbReference>
<keyword evidence="2" id="KW-1185">Reference proteome</keyword>
<reference evidence="2" key="1">
    <citation type="journal article" date="2019" name="Int. J. Syst. Evol. Microbiol.">
        <title>The Global Catalogue of Microorganisms (GCM) 10K type strain sequencing project: providing services to taxonomists for standard genome sequencing and annotation.</title>
        <authorList>
            <consortium name="The Broad Institute Genomics Platform"/>
            <consortium name="The Broad Institute Genome Sequencing Center for Infectious Disease"/>
            <person name="Wu L."/>
            <person name="Ma J."/>
        </authorList>
    </citation>
    <scope>NUCLEOTIDE SEQUENCE [LARGE SCALE GENOMIC DNA]</scope>
    <source>
        <strain evidence="2">CCUG 60523</strain>
    </source>
</reference>
<comment type="caution">
    <text evidence="1">The sequence shown here is derived from an EMBL/GenBank/DDBJ whole genome shotgun (WGS) entry which is preliminary data.</text>
</comment>
<gene>
    <name evidence="1" type="ORF">ACFOSV_05630</name>
</gene>
<evidence type="ECO:0000313" key="1">
    <source>
        <dbReference type="EMBL" id="MFC3879643.1"/>
    </source>
</evidence>
<protein>
    <submittedName>
        <fullName evidence="1">Uncharacterized protein</fullName>
    </submittedName>
</protein>
<proteinExistence type="predicted"/>
<accession>A0ABV8ANP7</accession>
<organism evidence="1 2">
    <name type="scientific">Algoriphagus namhaensis</name>
    <dbReference type="NCBI Taxonomy" id="915353"/>
    <lineage>
        <taxon>Bacteria</taxon>
        <taxon>Pseudomonadati</taxon>
        <taxon>Bacteroidota</taxon>
        <taxon>Cytophagia</taxon>
        <taxon>Cytophagales</taxon>
        <taxon>Cyclobacteriaceae</taxon>
        <taxon>Algoriphagus</taxon>
    </lineage>
</organism>
<dbReference type="Proteomes" id="UP001595805">
    <property type="component" value="Unassembled WGS sequence"/>
</dbReference>
<name>A0ABV8ANP7_9BACT</name>
<sequence>MIDYVKTILQKVSFSRYLFERELRKGLRLISPHEAEEFRHWCYSTFEKLHGAILNRYFQPAM</sequence>
<evidence type="ECO:0000313" key="2">
    <source>
        <dbReference type="Proteomes" id="UP001595805"/>
    </source>
</evidence>
<dbReference type="RefSeq" id="WP_377904257.1">
    <property type="nucleotide sequence ID" value="NZ_JBHRZS010000006.1"/>
</dbReference>